<organism evidence="1 2">
    <name type="scientific">Capsicum annuum</name>
    <name type="common">Capsicum pepper</name>
    <dbReference type="NCBI Taxonomy" id="4072"/>
    <lineage>
        <taxon>Eukaryota</taxon>
        <taxon>Viridiplantae</taxon>
        <taxon>Streptophyta</taxon>
        <taxon>Embryophyta</taxon>
        <taxon>Tracheophyta</taxon>
        <taxon>Spermatophyta</taxon>
        <taxon>Magnoliopsida</taxon>
        <taxon>eudicotyledons</taxon>
        <taxon>Gunneridae</taxon>
        <taxon>Pentapetalae</taxon>
        <taxon>asterids</taxon>
        <taxon>lamiids</taxon>
        <taxon>Solanales</taxon>
        <taxon>Solanaceae</taxon>
        <taxon>Solanoideae</taxon>
        <taxon>Capsiceae</taxon>
        <taxon>Capsicum</taxon>
    </lineage>
</organism>
<evidence type="ECO:0000313" key="2">
    <source>
        <dbReference type="Proteomes" id="UP000222542"/>
    </source>
</evidence>
<dbReference type="Gramene" id="PHT65854">
    <property type="protein sequence ID" value="PHT65854"/>
    <property type="gene ID" value="T459_30279"/>
</dbReference>
<comment type="caution">
    <text evidence="1">The sequence shown here is derived from an EMBL/GenBank/DDBJ whole genome shotgun (WGS) entry which is preliminary data.</text>
</comment>
<proteinExistence type="predicted"/>
<evidence type="ECO:0000313" key="1">
    <source>
        <dbReference type="EMBL" id="PHT65854.1"/>
    </source>
</evidence>
<reference evidence="1 2" key="2">
    <citation type="journal article" date="2017" name="Genome Biol.">
        <title>New reference genome sequences of hot pepper reveal the massive evolution of plant disease-resistance genes by retroduplication.</title>
        <authorList>
            <person name="Kim S."/>
            <person name="Park J."/>
            <person name="Yeom S.I."/>
            <person name="Kim Y.M."/>
            <person name="Seo E."/>
            <person name="Kim K.T."/>
            <person name="Kim M.S."/>
            <person name="Lee J.M."/>
            <person name="Cheong K."/>
            <person name="Shin H.S."/>
            <person name="Kim S.B."/>
            <person name="Han K."/>
            <person name="Lee J."/>
            <person name="Park M."/>
            <person name="Lee H.A."/>
            <person name="Lee H.Y."/>
            <person name="Lee Y."/>
            <person name="Oh S."/>
            <person name="Lee J.H."/>
            <person name="Choi E."/>
            <person name="Choi E."/>
            <person name="Lee S.E."/>
            <person name="Jeon J."/>
            <person name="Kim H."/>
            <person name="Choi G."/>
            <person name="Song H."/>
            <person name="Lee J."/>
            <person name="Lee S.C."/>
            <person name="Kwon J.K."/>
            <person name="Lee H.Y."/>
            <person name="Koo N."/>
            <person name="Hong Y."/>
            <person name="Kim R.W."/>
            <person name="Kang W.H."/>
            <person name="Huh J.H."/>
            <person name="Kang B.C."/>
            <person name="Yang T.J."/>
            <person name="Lee Y.H."/>
            <person name="Bennetzen J.L."/>
            <person name="Choi D."/>
        </authorList>
    </citation>
    <scope>NUCLEOTIDE SEQUENCE [LARGE SCALE GENOMIC DNA]</scope>
    <source>
        <strain evidence="2">cv. CM334</strain>
    </source>
</reference>
<reference evidence="1 2" key="1">
    <citation type="journal article" date="2014" name="Nat. Genet.">
        <title>Genome sequence of the hot pepper provides insights into the evolution of pungency in Capsicum species.</title>
        <authorList>
            <person name="Kim S."/>
            <person name="Park M."/>
            <person name="Yeom S.I."/>
            <person name="Kim Y.M."/>
            <person name="Lee J.M."/>
            <person name="Lee H.A."/>
            <person name="Seo E."/>
            <person name="Choi J."/>
            <person name="Cheong K."/>
            <person name="Kim K.T."/>
            <person name="Jung K."/>
            <person name="Lee G.W."/>
            <person name="Oh S.K."/>
            <person name="Bae C."/>
            <person name="Kim S.B."/>
            <person name="Lee H.Y."/>
            <person name="Kim S.Y."/>
            <person name="Kim M.S."/>
            <person name="Kang B.C."/>
            <person name="Jo Y.D."/>
            <person name="Yang H.B."/>
            <person name="Jeong H.J."/>
            <person name="Kang W.H."/>
            <person name="Kwon J.K."/>
            <person name="Shin C."/>
            <person name="Lim J.Y."/>
            <person name="Park J.H."/>
            <person name="Huh J.H."/>
            <person name="Kim J.S."/>
            <person name="Kim B.D."/>
            <person name="Cohen O."/>
            <person name="Paran I."/>
            <person name="Suh M.C."/>
            <person name="Lee S.B."/>
            <person name="Kim Y.K."/>
            <person name="Shin Y."/>
            <person name="Noh S.J."/>
            <person name="Park J."/>
            <person name="Seo Y.S."/>
            <person name="Kwon S.Y."/>
            <person name="Kim H.A."/>
            <person name="Park J.M."/>
            <person name="Kim H.J."/>
            <person name="Choi S.B."/>
            <person name="Bosland P.W."/>
            <person name="Reeves G."/>
            <person name="Jo S.H."/>
            <person name="Lee B.W."/>
            <person name="Cho H.T."/>
            <person name="Choi H.S."/>
            <person name="Lee M.S."/>
            <person name="Yu Y."/>
            <person name="Do Choi Y."/>
            <person name="Park B.S."/>
            <person name="van Deynze A."/>
            <person name="Ashrafi H."/>
            <person name="Hill T."/>
            <person name="Kim W.T."/>
            <person name="Pai H.S."/>
            <person name="Ahn H.K."/>
            <person name="Yeam I."/>
            <person name="Giovannoni J.J."/>
            <person name="Rose J.K."/>
            <person name="Sorensen I."/>
            <person name="Lee S.J."/>
            <person name="Kim R.W."/>
            <person name="Choi I.Y."/>
            <person name="Choi B.S."/>
            <person name="Lim J.S."/>
            <person name="Lee Y.H."/>
            <person name="Choi D."/>
        </authorList>
    </citation>
    <scope>NUCLEOTIDE SEQUENCE [LARGE SCALE GENOMIC DNA]</scope>
    <source>
        <strain evidence="2">cv. CM334</strain>
    </source>
</reference>
<dbReference type="STRING" id="4072.A0A2G2Y7Z5"/>
<dbReference type="AlphaFoldDB" id="A0A2G2Y7Z5"/>
<keyword evidence="2" id="KW-1185">Reference proteome</keyword>
<accession>A0A2G2Y7Z5</accession>
<protein>
    <submittedName>
        <fullName evidence="1">Uncharacterized protein</fullName>
    </submittedName>
</protein>
<name>A0A2G2Y7Z5_CAPAN</name>
<sequence>MFFTNLRIFSNVDINALVSPFLLDDYIEDAESNCLSDYQGQNWGQVDNSRYDFFFVCVNASLTTLDLYVDRTVDHMVDGG</sequence>
<dbReference type="Proteomes" id="UP000222542">
    <property type="component" value="Unassembled WGS sequence"/>
</dbReference>
<gene>
    <name evidence="1" type="ORF">T459_30279</name>
</gene>
<dbReference type="EMBL" id="AYRZ02000012">
    <property type="protein sequence ID" value="PHT65854.1"/>
    <property type="molecule type" value="Genomic_DNA"/>
</dbReference>